<proteinExistence type="predicted"/>
<dbReference type="Pfam" id="PF10617">
    <property type="entry name" value="DUF2474"/>
    <property type="match status" value="1"/>
</dbReference>
<evidence type="ECO:0008006" key="4">
    <source>
        <dbReference type="Google" id="ProtNLM"/>
    </source>
</evidence>
<evidence type="ECO:0000256" key="1">
    <source>
        <dbReference type="SAM" id="Phobius"/>
    </source>
</evidence>
<keyword evidence="1" id="KW-0812">Transmembrane</keyword>
<reference evidence="3" key="1">
    <citation type="journal article" date="2019" name="Int. J. Syst. Evol. Microbiol.">
        <title>The Global Catalogue of Microorganisms (GCM) 10K type strain sequencing project: providing services to taxonomists for standard genome sequencing and annotation.</title>
        <authorList>
            <consortium name="The Broad Institute Genomics Platform"/>
            <consortium name="The Broad Institute Genome Sequencing Center for Infectious Disease"/>
            <person name="Wu L."/>
            <person name="Ma J."/>
        </authorList>
    </citation>
    <scope>NUCLEOTIDE SEQUENCE [LARGE SCALE GENOMIC DNA]</scope>
    <source>
        <strain evidence="3">KCTC 23701</strain>
    </source>
</reference>
<accession>A0ABQ3H4A6</accession>
<comment type="caution">
    <text evidence="2">The sequence shown here is derived from an EMBL/GenBank/DDBJ whole genome shotgun (WGS) entry which is preliminary data.</text>
</comment>
<name>A0ABQ3H4A6_9NEIS</name>
<keyword evidence="1" id="KW-0472">Membrane</keyword>
<sequence>MRAAERRGRWRGALWFVGLWLAGVLALTLVAGFFRLLMRWAG</sequence>
<keyword evidence="3" id="KW-1185">Reference proteome</keyword>
<feature type="transmembrane region" description="Helical" evidence="1">
    <location>
        <begin position="12"/>
        <end position="34"/>
    </location>
</feature>
<dbReference type="Proteomes" id="UP000604737">
    <property type="component" value="Unassembled WGS sequence"/>
</dbReference>
<evidence type="ECO:0000313" key="2">
    <source>
        <dbReference type="EMBL" id="GHD68671.1"/>
    </source>
</evidence>
<dbReference type="InterPro" id="IPR018895">
    <property type="entry name" value="DUF2474"/>
</dbReference>
<organism evidence="2 3">
    <name type="scientific">Jeongeupia chitinilytica</name>
    <dbReference type="NCBI Taxonomy" id="1041641"/>
    <lineage>
        <taxon>Bacteria</taxon>
        <taxon>Pseudomonadati</taxon>
        <taxon>Pseudomonadota</taxon>
        <taxon>Betaproteobacteria</taxon>
        <taxon>Neisseriales</taxon>
        <taxon>Chitinibacteraceae</taxon>
        <taxon>Jeongeupia</taxon>
    </lineage>
</organism>
<dbReference type="RefSeq" id="WP_189462192.1">
    <property type="nucleotide sequence ID" value="NZ_BMYO01000010.1"/>
</dbReference>
<evidence type="ECO:0000313" key="3">
    <source>
        <dbReference type="Proteomes" id="UP000604737"/>
    </source>
</evidence>
<protein>
    <recommendedName>
        <fullName evidence="4">DUF2474 domain-containing protein</fullName>
    </recommendedName>
</protein>
<keyword evidence="1" id="KW-1133">Transmembrane helix</keyword>
<gene>
    <name evidence="2" type="ORF">GCM10007350_34430</name>
</gene>
<dbReference type="EMBL" id="BMYO01000010">
    <property type="protein sequence ID" value="GHD68671.1"/>
    <property type="molecule type" value="Genomic_DNA"/>
</dbReference>